<dbReference type="Pfam" id="PF20669">
    <property type="entry name" value="Exo70_N"/>
    <property type="match status" value="1"/>
</dbReference>
<keyword evidence="2 5" id="KW-0813">Transport</keyword>
<accession>A0A0M3QWQ8</accession>
<protein>
    <recommendedName>
        <fullName evidence="4 5">Exocyst complex component 7</fullName>
    </recommendedName>
    <alternativeName>
        <fullName evidence="5">Exocyst complex component Exo70</fullName>
    </alternativeName>
</protein>
<feature type="domain" description="Exocyst complex subunit Exo70 C-terminal" evidence="6">
    <location>
        <begin position="457"/>
        <end position="775"/>
    </location>
</feature>
<name>A0A0M3QWQ8_DROBS</name>
<feature type="non-terminal residue" evidence="7">
    <location>
        <position position="779"/>
    </location>
</feature>
<dbReference type="SMR" id="A0A0M3QWQ8"/>
<dbReference type="InterPro" id="IPR004140">
    <property type="entry name" value="Exo70"/>
</dbReference>
<keyword evidence="5" id="KW-0653">Protein transport</keyword>
<dbReference type="FunFam" id="1.20.1280.170:FF:000004">
    <property type="entry name" value="Exocyst complex component 7"/>
    <property type="match status" value="1"/>
</dbReference>
<proteinExistence type="inferred from homology"/>
<dbReference type="GO" id="GO:0015031">
    <property type="term" value="P:protein transport"/>
    <property type="evidence" value="ECO:0007669"/>
    <property type="project" value="UniProtKB-KW"/>
</dbReference>
<evidence type="ECO:0000256" key="4">
    <source>
        <dbReference type="ARBA" id="ARBA00026169"/>
    </source>
</evidence>
<dbReference type="GO" id="GO:0005546">
    <property type="term" value="F:phosphatidylinositol-4,5-bisphosphate binding"/>
    <property type="evidence" value="ECO:0007669"/>
    <property type="project" value="InterPro"/>
</dbReference>
<organism evidence="7 8">
    <name type="scientific">Drosophila busckii</name>
    <name type="common">Fruit fly</name>
    <dbReference type="NCBI Taxonomy" id="30019"/>
    <lineage>
        <taxon>Eukaryota</taxon>
        <taxon>Metazoa</taxon>
        <taxon>Ecdysozoa</taxon>
        <taxon>Arthropoda</taxon>
        <taxon>Hexapoda</taxon>
        <taxon>Insecta</taxon>
        <taxon>Pterygota</taxon>
        <taxon>Neoptera</taxon>
        <taxon>Endopterygota</taxon>
        <taxon>Diptera</taxon>
        <taxon>Brachycera</taxon>
        <taxon>Muscomorpha</taxon>
        <taxon>Ephydroidea</taxon>
        <taxon>Drosophilidae</taxon>
        <taxon>Drosophila</taxon>
    </lineage>
</organism>
<dbReference type="OMA" id="SNTIWFL"/>
<dbReference type="STRING" id="30019.A0A0M3QWQ8"/>
<dbReference type="AlphaFoldDB" id="A0A0M3QWQ8"/>
<dbReference type="PANTHER" id="PTHR12542">
    <property type="entry name" value="EXOCYST COMPLEX PROTEIN EXO70"/>
    <property type="match status" value="1"/>
</dbReference>
<dbReference type="OrthoDB" id="1922221at2759"/>
<dbReference type="GO" id="GO:0006887">
    <property type="term" value="P:exocytosis"/>
    <property type="evidence" value="ECO:0007669"/>
    <property type="project" value="UniProtKB-KW"/>
</dbReference>
<dbReference type="InterPro" id="IPR046364">
    <property type="entry name" value="Exo70_C"/>
</dbReference>
<comment type="function">
    <text evidence="5">Component of the exocyst complex involved in the docking of exocytic vesicles with fusion sites on the plasma membrane.</text>
</comment>
<dbReference type="Proteomes" id="UP000494163">
    <property type="component" value="Chromosome 3L"/>
</dbReference>
<evidence type="ECO:0000313" key="8">
    <source>
        <dbReference type="Proteomes" id="UP000494163"/>
    </source>
</evidence>
<evidence type="ECO:0000256" key="1">
    <source>
        <dbReference type="ARBA" id="ARBA00006756"/>
    </source>
</evidence>
<dbReference type="SUPFAM" id="SSF47769">
    <property type="entry name" value="SAM/Pointed domain"/>
    <property type="match status" value="1"/>
</dbReference>
<dbReference type="Gene3D" id="1.10.150.50">
    <property type="entry name" value="Transcription Factor, Ets-1"/>
    <property type="match status" value="1"/>
</dbReference>
<dbReference type="GO" id="GO:0000145">
    <property type="term" value="C:exocyst"/>
    <property type="evidence" value="ECO:0007669"/>
    <property type="project" value="InterPro"/>
</dbReference>
<evidence type="ECO:0000256" key="5">
    <source>
        <dbReference type="RuleBase" id="RU365026"/>
    </source>
</evidence>
<sequence>MNNLDSSLQAHNKLEKETTNLVLLKDRVDKYHDLSTQMSSILTIFEKRLGNLEQTILPVYQETEQLQKRQQNLEATLNCLESVLSHYDVSQEVCQLIHQGPVEGNIAVFLDALAKLRAAMDYFLHNNSQSVELENVTSLFNTGCEGLNQHYSMLLKKHSAPLKPVELLDLIYIEDDSSSDEFTSFRQLSQSTREELFTISHWLEQNLREYTHIYATERGEVVLRSLQLLKDHQKSSSWGTEALSPFGCKRTPTKNLCISPINVRCSTPISDLRSPNMSPIKNDRKMNNITSLTFKKPNNFRDKKKQEKKQTPIVKINDCDAQLELSDISMDMTDANDSLDSSQCRELRRRSIAQTNHSYLINHASTVEEVLLRLGLERYRDVFKRAQVDFVDIVCMDSEDLLRLGFFEKKANKLYLRATQTIEQSTGFSIKKASSHSDHLTSEDLLDGDQELDKYLVMLLGLQRLLNWERAIMRDIIPPSKHNEVFARLAYNAIELVVKDAESITQRILRCISRKEWTSALGIFSALKRVILLQPDMERTYDTAQREQLTKVLNKLQQTGAKALEHFLDVVKGESSTNIVGQSNVPKDATVHELTSNTIWFIEHLYEHFDVIGAILAQDVLYSTQLDTILMKKALPGEERNKALLAIYIKKALAELNLSIMNKCEQYNDQATKHLFRLNNIHYILKSLQRSTLIDLVTLAEPECEHSYLEMIRELKTSYQKTWSKMLAGIYSLDELPKPVAGKVKDKDRSVLKERFSNFNKDFEEACKIIKRNNVEHIQ</sequence>
<evidence type="ECO:0000256" key="3">
    <source>
        <dbReference type="ARBA" id="ARBA00022483"/>
    </source>
</evidence>
<dbReference type="Pfam" id="PF03081">
    <property type="entry name" value="Exo70_C"/>
    <property type="match status" value="1"/>
</dbReference>
<reference evidence="7 8" key="1">
    <citation type="submission" date="2015-08" db="EMBL/GenBank/DDBJ databases">
        <title>Ancestral chromatin configuration constrains chromatin evolution on differentiating sex chromosomes in Drosophila.</title>
        <authorList>
            <person name="Zhou Q."/>
            <person name="Bachtrog D."/>
        </authorList>
    </citation>
    <scope>NUCLEOTIDE SEQUENCE [LARGE SCALE GENOMIC DNA]</scope>
    <source>
        <tissue evidence="7">Whole larvae</tissue>
    </source>
</reference>
<evidence type="ECO:0000313" key="7">
    <source>
        <dbReference type="EMBL" id="ALC44573.1"/>
    </source>
</evidence>
<keyword evidence="8" id="KW-1185">Reference proteome</keyword>
<keyword evidence="3 5" id="KW-0268">Exocytosis</keyword>
<gene>
    <name evidence="7" type="ORF">Dbus_chr3Lg1739</name>
</gene>
<dbReference type="Gene3D" id="1.20.1280.170">
    <property type="entry name" value="Exocyst complex component Exo70"/>
    <property type="match status" value="2"/>
</dbReference>
<dbReference type="PANTHER" id="PTHR12542:SF41">
    <property type="entry name" value="EXOCYST COMPLEX COMPONENT 7"/>
    <property type="match status" value="1"/>
</dbReference>
<evidence type="ECO:0000259" key="6">
    <source>
        <dbReference type="Pfam" id="PF03081"/>
    </source>
</evidence>
<evidence type="ECO:0000256" key="2">
    <source>
        <dbReference type="ARBA" id="ARBA00022448"/>
    </source>
</evidence>
<dbReference type="InterPro" id="IPR016159">
    <property type="entry name" value="Cullin_repeat-like_dom_sf"/>
</dbReference>
<dbReference type="SUPFAM" id="SSF74788">
    <property type="entry name" value="Cullin repeat-like"/>
    <property type="match status" value="1"/>
</dbReference>
<dbReference type="EMBL" id="CP012525">
    <property type="protein sequence ID" value="ALC44573.1"/>
    <property type="molecule type" value="Genomic_DNA"/>
</dbReference>
<comment type="similarity">
    <text evidence="1 5">Belongs to the EXO70 family.</text>
</comment>
<dbReference type="InterPro" id="IPR013761">
    <property type="entry name" value="SAM/pointed_sf"/>
</dbReference>